<dbReference type="InterPro" id="IPR001245">
    <property type="entry name" value="Ser-Thr/Tyr_kinase_cat_dom"/>
</dbReference>
<dbReference type="GO" id="GO:0005524">
    <property type="term" value="F:ATP binding"/>
    <property type="evidence" value="ECO:0007669"/>
    <property type="project" value="InterPro"/>
</dbReference>
<dbReference type="InterPro" id="IPR050167">
    <property type="entry name" value="Ser_Thr_protein_kinase"/>
</dbReference>
<organism evidence="2 3">
    <name type="scientific">Diversispora epigaea</name>
    <dbReference type="NCBI Taxonomy" id="1348612"/>
    <lineage>
        <taxon>Eukaryota</taxon>
        <taxon>Fungi</taxon>
        <taxon>Fungi incertae sedis</taxon>
        <taxon>Mucoromycota</taxon>
        <taxon>Glomeromycotina</taxon>
        <taxon>Glomeromycetes</taxon>
        <taxon>Diversisporales</taxon>
        <taxon>Diversisporaceae</taxon>
        <taxon>Diversispora</taxon>
    </lineage>
</organism>
<evidence type="ECO:0000313" key="2">
    <source>
        <dbReference type="EMBL" id="RHZ84478.1"/>
    </source>
</evidence>
<dbReference type="SMART" id="SM00219">
    <property type="entry name" value="TyrKc"/>
    <property type="match status" value="1"/>
</dbReference>
<reference evidence="2 3" key="1">
    <citation type="submission" date="2018-08" db="EMBL/GenBank/DDBJ databases">
        <title>Genome and evolution of the arbuscular mycorrhizal fungus Diversispora epigaea (formerly Glomus versiforme) and its bacterial endosymbionts.</title>
        <authorList>
            <person name="Sun X."/>
            <person name="Fei Z."/>
            <person name="Harrison M."/>
        </authorList>
    </citation>
    <scope>NUCLEOTIDE SEQUENCE [LARGE SCALE GENOMIC DNA]</scope>
    <source>
        <strain evidence="2 3">IT104</strain>
    </source>
</reference>
<dbReference type="Gene3D" id="1.10.510.10">
    <property type="entry name" value="Transferase(Phosphotransferase) domain 1"/>
    <property type="match status" value="2"/>
</dbReference>
<dbReference type="SUPFAM" id="SSF56112">
    <property type="entry name" value="Protein kinase-like (PK-like)"/>
    <property type="match status" value="2"/>
</dbReference>
<dbReference type="InterPro" id="IPR011009">
    <property type="entry name" value="Kinase-like_dom_sf"/>
</dbReference>
<accession>A0A397JCH4</accession>
<keyword evidence="3" id="KW-1185">Reference proteome</keyword>
<gene>
    <name evidence="2" type="ORF">Glove_81g68</name>
</gene>
<feature type="domain" description="Protein kinase" evidence="1">
    <location>
        <begin position="300"/>
        <end position="733"/>
    </location>
</feature>
<dbReference type="EMBL" id="PQFF01000077">
    <property type="protein sequence ID" value="RHZ84478.1"/>
    <property type="molecule type" value="Genomic_DNA"/>
</dbReference>
<dbReference type="Pfam" id="PF07714">
    <property type="entry name" value="PK_Tyr_Ser-Thr"/>
    <property type="match status" value="1"/>
</dbReference>
<evidence type="ECO:0000313" key="3">
    <source>
        <dbReference type="Proteomes" id="UP000266861"/>
    </source>
</evidence>
<dbReference type="InterPro" id="IPR000719">
    <property type="entry name" value="Prot_kinase_dom"/>
</dbReference>
<protein>
    <recommendedName>
        <fullName evidence="1">Protein kinase domain-containing protein</fullName>
    </recommendedName>
</protein>
<dbReference type="STRING" id="1348612.A0A397JCH4"/>
<dbReference type="InterPro" id="IPR020635">
    <property type="entry name" value="Tyr_kinase_cat_dom"/>
</dbReference>
<dbReference type="InterPro" id="IPR008266">
    <property type="entry name" value="Tyr_kinase_AS"/>
</dbReference>
<dbReference type="GO" id="GO:0004713">
    <property type="term" value="F:protein tyrosine kinase activity"/>
    <property type="evidence" value="ECO:0007669"/>
    <property type="project" value="InterPro"/>
</dbReference>
<evidence type="ECO:0000259" key="1">
    <source>
        <dbReference type="PROSITE" id="PS50011"/>
    </source>
</evidence>
<dbReference type="AlphaFoldDB" id="A0A397JCH4"/>
<dbReference type="PROSITE" id="PS00109">
    <property type="entry name" value="PROTEIN_KINASE_TYR"/>
    <property type="match status" value="2"/>
</dbReference>
<comment type="caution">
    <text evidence="2">The sequence shown here is derived from an EMBL/GenBank/DDBJ whole genome shotgun (WGS) entry which is preliminary data.</text>
</comment>
<dbReference type="PROSITE" id="PS50011">
    <property type="entry name" value="PROTEIN_KINASE_DOM"/>
    <property type="match status" value="1"/>
</dbReference>
<name>A0A397JCH4_9GLOM</name>
<proteinExistence type="predicted"/>
<dbReference type="PANTHER" id="PTHR23257">
    <property type="entry name" value="SERINE-THREONINE PROTEIN KINASE"/>
    <property type="match status" value="1"/>
</dbReference>
<sequence>MVWCYNERIGKRNDHKNNDILFEEIVYCPAIHSSNYIISAKITLDISSLDFVEIDPRISNNLYNVYKLQWIPYDNFRDIKHLADAIGLRNLHKNLVHRIVTYMMEIIFHPKFYEETRSQKMRLGIIMYEIATWKTSSAWCPFSSLNSNAIPVSKAIVRDGFHEIRNENNYYVLEFDMEEYLGKSIQNDGNLINVGTEKICYSIDKEINKQRPPQIMDRKEKEEVVYCPAGHSSEDIYDKRKNYIRIDSGYCELCKQEQFSREFRTWSSGNVEIDDVIQESQTNHQRYYEYKLQWIPYNNFRDIEHIADGGYGSVYSAILKNGIKWYWNFNKQDWECDYVCSKVALKEINNSKYDISEFFKEIQNIQIVERQYFITGCFGITKNPSSQNYIIVMKLYDDSLHKFLAKRFLNVKWKRKIYHLYNIASGLSKLHTKKLVHRDLRSGNILIDNRSFLHGASIKDLGLCRLTNDLIDNKSNNIYGSIPYIPPEVLRGNEFTKNGDIYSFGGIMYEMATGKQPFYDRAHDTRLIIDICNGLRPKIPDIIQNYIIVMKLYDDSLHKFLAKRFLNVKWKRKIYHLYNIASGLSKLHTKKLVHRDLRSGNILIDNRSFLHGASIKDLGLCRLTNDLIDNKSNNIYGSIPYIPPEVLRGNEFTKNGDIYSFGGIMYEMATGKQPFYDRAHDTRLIIDICNGLRPKIPDIMLNWVPKWYSDLMYKCWRCTPSERPSANELHDAFSNLKAKLHNNKINDSALQPFKIADENQEKAIKSQKQEFFSSSSEFHPQSCYTSRNIHTLHGLHNSLEDIKSGKCHDPNLLKSTYDIDSKESQDCINWEKEIPNHAIKRSFSTLYCDSQESKECINLDKEDDIILKKLKKRN</sequence>
<dbReference type="Proteomes" id="UP000266861">
    <property type="component" value="Unassembled WGS sequence"/>
</dbReference>
<dbReference type="OrthoDB" id="4062651at2759"/>